<organism evidence="4 5">
    <name type="scientific">Athelia psychrophila</name>
    <dbReference type="NCBI Taxonomy" id="1759441"/>
    <lineage>
        <taxon>Eukaryota</taxon>
        <taxon>Fungi</taxon>
        <taxon>Dikarya</taxon>
        <taxon>Basidiomycota</taxon>
        <taxon>Agaricomycotina</taxon>
        <taxon>Agaricomycetes</taxon>
        <taxon>Agaricomycetidae</taxon>
        <taxon>Atheliales</taxon>
        <taxon>Atheliaceae</taxon>
        <taxon>Athelia</taxon>
    </lineage>
</organism>
<dbReference type="InterPro" id="IPR015943">
    <property type="entry name" value="WD40/YVTN_repeat-like_dom_sf"/>
</dbReference>
<name>A0A167SYU4_9AGAM</name>
<dbReference type="SMART" id="SM00320">
    <property type="entry name" value="WD40"/>
    <property type="match status" value="1"/>
</dbReference>
<dbReference type="InterPro" id="IPR001680">
    <property type="entry name" value="WD40_rpt"/>
</dbReference>
<evidence type="ECO:0000313" key="5">
    <source>
        <dbReference type="Proteomes" id="UP000076532"/>
    </source>
</evidence>
<evidence type="ECO:0000256" key="1">
    <source>
        <dbReference type="ARBA" id="ARBA00022574"/>
    </source>
</evidence>
<keyword evidence="2" id="KW-0677">Repeat</keyword>
<protein>
    <submittedName>
        <fullName evidence="4">Uncharacterized protein</fullName>
    </submittedName>
</protein>
<dbReference type="Pfam" id="PF00400">
    <property type="entry name" value="WD40"/>
    <property type="match status" value="1"/>
</dbReference>
<dbReference type="Gene3D" id="2.130.10.10">
    <property type="entry name" value="YVTN repeat-like/Quinoprotein amine dehydrogenase"/>
    <property type="match status" value="1"/>
</dbReference>
<gene>
    <name evidence="4" type="ORF">FIBSPDRAFT_845921</name>
</gene>
<proteinExistence type="predicted"/>
<dbReference type="OrthoDB" id="2690379at2759"/>
<sequence length="115" mass="12381">MGHGAGEPFKGHGSCIRSVACSPGGTCIASASDDCTIRMWNVEIVDCGQWTTPLGPGRRTTRHAHLRGTYYTAVLTFSLCSTAYSNIGFGHDSTLENGWIKTLSSQLLLWVWASS</sequence>
<evidence type="ECO:0000313" key="4">
    <source>
        <dbReference type="EMBL" id="KZP02384.1"/>
    </source>
</evidence>
<dbReference type="InterPro" id="IPR019775">
    <property type="entry name" value="WD40_repeat_CS"/>
</dbReference>
<dbReference type="AlphaFoldDB" id="A0A167SYU4"/>
<evidence type="ECO:0000256" key="2">
    <source>
        <dbReference type="ARBA" id="ARBA00022737"/>
    </source>
</evidence>
<accession>A0A167SYU4</accession>
<dbReference type="PROSITE" id="PS50082">
    <property type="entry name" value="WD_REPEATS_2"/>
    <property type="match status" value="1"/>
</dbReference>
<evidence type="ECO:0000256" key="3">
    <source>
        <dbReference type="PROSITE-ProRule" id="PRU00221"/>
    </source>
</evidence>
<keyword evidence="5" id="KW-1185">Reference proteome</keyword>
<dbReference type="Proteomes" id="UP000076532">
    <property type="component" value="Unassembled WGS sequence"/>
</dbReference>
<dbReference type="InterPro" id="IPR036322">
    <property type="entry name" value="WD40_repeat_dom_sf"/>
</dbReference>
<dbReference type="PROSITE" id="PS00678">
    <property type="entry name" value="WD_REPEATS_1"/>
    <property type="match status" value="1"/>
</dbReference>
<dbReference type="EMBL" id="KV418633">
    <property type="protein sequence ID" value="KZP02384.1"/>
    <property type="molecule type" value="Genomic_DNA"/>
</dbReference>
<keyword evidence="1 3" id="KW-0853">WD repeat</keyword>
<dbReference type="SUPFAM" id="SSF50978">
    <property type="entry name" value="WD40 repeat-like"/>
    <property type="match status" value="1"/>
</dbReference>
<reference evidence="4 5" key="1">
    <citation type="journal article" date="2016" name="Mol. Biol. Evol.">
        <title>Comparative Genomics of Early-Diverging Mushroom-Forming Fungi Provides Insights into the Origins of Lignocellulose Decay Capabilities.</title>
        <authorList>
            <person name="Nagy L.G."/>
            <person name="Riley R."/>
            <person name="Tritt A."/>
            <person name="Adam C."/>
            <person name="Daum C."/>
            <person name="Floudas D."/>
            <person name="Sun H."/>
            <person name="Yadav J.S."/>
            <person name="Pangilinan J."/>
            <person name="Larsson K.H."/>
            <person name="Matsuura K."/>
            <person name="Barry K."/>
            <person name="Labutti K."/>
            <person name="Kuo R."/>
            <person name="Ohm R.A."/>
            <person name="Bhattacharya S.S."/>
            <person name="Shirouzu T."/>
            <person name="Yoshinaga Y."/>
            <person name="Martin F.M."/>
            <person name="Grigoriev I.V."/>
            <person name="Hibbett D.S."/>
        </authorList>
    </citation>
    <scope>NUCLEOTIDE SEQUENCE [LARGE SCALE GENOMIC DNA]</scope>
    <source>
        <strain evidence="4 5">CBS 109695</strain>
    </source>
</reference>
<dbReference type="PROSITE" id="PS50294">
    <property type="entry name" value="WD_REPEATS_REGION"/>
    <property type="match status" value="1"/>
</dbReference>
<feature type="repeat" description="WD" evidence="3">
    <location>
        <begin position="9"/>
        <end position="43"/>
    </location>
</feature>